<dbReference type="Gene3D" id="3.40.50.2300">
    <property type="match status" value="1"/>
</dbReference>
<dbReference type="InterPro" id="IPR011006">
    <property type="entry name" value="CheY-like_superfamily"/>
</dbReference>
<organism evidence="4 5">
    <name type="scientific">Nitrosomonas aestuarii</name>
    <dbReference type="NCBI Taxonomy" id="52441"/>
    <lineage>
        <taxon>Bacteria</taxon>
        <taxon>Pseudomonadati</taxon>
        <taxon>Pseudomonadota</taxon>
        <taxon>Betaproteobacteria</taxon>
        <taxon>Nitrosomonadales</taxon>
        <taxon>Nitrosomonadaceae</taxon>
        <taxon>Nitrosomonas</taxon>
    </lineage>
</organism>
<name>A0A1I3YSF7_9PROT</name>
<evidence type="ECO:0000256" key="1">
    <source>
        <dbReference type="ARBA" id="ARBA00022553"/>
    </source>
</evidence>
<dbReference type="InterPro" id="IPR050595">
    <property type="entry name" value="Bact_response_regulator"/>
</dbReference>
<dbReference type="PANTHER" id="PTHR44591">
    <property type="entry name" value="STRESS RESPONSE REGULATOR PROTEIN 1"/>
    <property type="match status" value="1"/>
</dbReference>
<dbReference type="SMART" id="SM00448">
    <property type="entry name" value="REC"/>
    <property type="match status" value="1"/>
</dbReference>
<evidence type="ECO:0000259" key="3">
    <source>
        <dbReference type="PROSITE" id="PS50110"/>
    </source>
</evidence>
<feature type="domain" description="Response regulatory" evidence="3">
    <location>
        <begin position="7"/>
        <end position="124"/>
    </location>
</feature>
<dbReference type="InterPro" id="IPR001789">
    <property type="entry name" value="Sig_transdc_resp-reg_receiver"/>
</dbReference>
<keyword evidence="5" id="KW-1185">Reference proteome</keyword>
<dbReference type="AlphaFoldDB" id="A0A1I3YSF7"/>
<proteinExistence type="predicted"/>
<dbReference type="PROSITE" id="PS50110">
    <property type="entry name" value="RESPONSE_REGULATORY"/>
    <property type="match status" value="1"/>
</dbReference>
<dbReference type="GO" id="GO:0000160">
    <property type="term" value="P:phosphorelay signal transduction system"/>
    <property type="evidence" value="ECO:0007669"/>
    <property type="project" value="InterPro"/>
</dbReference>
<evidence type="ECO:0000256" key="2">
    <source>
        <dbReference type="PROSITE-ProRule" id="PRU00169"/>
    </source>
</evidence>
<dbReference type="EMBL" id="FOSP01000004">
    <property type="protein sequence ID" value="SFK34700.1"/>
    <property type="molecule type" value="Genomic_DNA"/>
</dbReference>
<dbReference type="SUPFAM" id="SSF52172">
    <property type="entry name" value="CheY-like"/>
    <property type="match status" value="1"/>
</dbReference>
<sequence>MLSDNMKFLVIDDFSNMREYVKNLLKEIGCLNVDEAEDGLVALQKLRTGKFDFVISSWRMPSMDGLTMLQNIRAIAELRNIPILMVVAEINKKHIVDAVQAGANGFLAKPFTAPILLEKLNLIAKNNKSSASA</sequence>
<dbReference type="Proteomes" id="UP000199533">
    <property type="component" value="Unassembled WGS sequence"/>
</dbReference>
<dbReference type="Pfam" id="PF00072">
    <property type="entry name" value="Response_reg"/>
    <property type="match status" value="1"/>
</dbReference>
<dbReference type="RefSeq" id="WP_090697402.1">
    <property type="nucleotide sequence ID" value="NZ_FOSP01000004.1"/>
</dbReference>
<dbReference type="STRING" id="52441.SAMN05216302_1004130"/>
<dbReference type="PANTHER" id="PTHR44591:SF3">
    <property type="entry name" value="RESPONSE REGULATORY DOMAIN-CONTAINING PROTEIN"/>
    <property type="match status" value="1"/>
</dbReference>
<accession>A0A1I3YSF7</accession>
<reference evidence="5" key="1">
    <citation type="submission" date="2016-10" db="EMBL/GenBank/DDBJ databases">
        <authorList>
            <person name="Varghese N."/>
            <person name="Submissions S."/>
        </authorList>
    </citation>
    <scope>NUCLEOTIDE SEQUENCE [LARGE SCALE GENOMIC DNA]</scope>
    <source>
        <strain evidence="5">Nm69</strain>
    </source>
</reference>
<keyword evidence="1" id="KW-0597">Phosphoprotein</keyword>
<evidence type="ECO:0000313" key="5">
    <source>
        <dbReference type="Proteomes" id="UP000199533"/>
    </source>
</evidence>
<dbReference type="OrthoDB" id="9801101at2"/>
<protein>
    <submittedName>
        <fullName evidence="4">Two-component system, chemotaxis family, response regulator CheY</fullName>
    </submittedName>
</protein>
<evidence type="ECO:0000313" key="4">
    <source>
        <dbReference type="EMBL" id="SFK34700.1"/>
    </source>
</evidence>
<comment type="caution">
    <text evidence="2">Lacks conserved residue(s) required for the propagation of feature annotation.</text>
</comment>
<gene>
    <name evidence="4" type="ORF">SAMN05216302_1004130</name>
</gene>